<reference evidence="1" key="1">
    <citation type="submission" date="2021-02" db="EMBL/GenBank/DDBJ databases">
        <authorList>
            <person name="Nowell W R."/>
        </authorList>
    </citation>
    <scope>NUCLEOTIDE SEQUENCE</scope>
</reference>
<dbReference type="EMBL" id="CAJOBC010139219">
    <property type="protein sequence ID" value="CAF4639522.1"/>
    <property type="molecule type" value="Genomic_DNA"/>
</dbReference>
<comment type="caution">
    <text evidence="1">The sequence shown here is derived from an EMBL/GenBank/DDBJ whole genome shotgun (WGS) entry which is preliminary data.</text>
</comment>
<evidence type="ECO:0000313" key="2">
    <source>
        <dbReference type="Proteomes" id="UP000681722"/>
    </source>
</evidence>
<dbReference type="OrthoDB" id="10090179at2759"/>
<feature type="non-terminal residue" evidence="1">
    <location>
        <position position="146"/>
    </location>
</feature>
<dbReference type="AlphaFoldDB" id="A0A8S2ZI13"/>
<evidence type="ECO:0000313" key="1">
    <source>
        <dbReference type="EMBL" id="CAF4639522.1"/>
    </source>
</evidence>
<feature type="non-terminal residue" evidence="1">
    <location>
        <position position="1"/>
    </location>
</feature>
<protein>
    <submittedName>
        <fullName evidence="1">Uncharacterized protein</fullName>
    </submittedName>
</protein>
<accession>A0A8S2ZI13</accession>
<name>A0A8S2ZI13_9BILA</name>
<gene>
    <name evidence="1" type="ORF">SRO942_LOCUS50092</name>
</gene>
<dbReference type="Proteomes" id="UP000681722">
    <property type="component" value="Unassembled WGS sequence"/>
</dbReference>
<sequence length="146" mass="17034">SLSDDPGSWLDSVLAVIENTAMNPQQRRDFVAERLAGKAQEWYRRHRLRIPDIHAFINEFIDTFMPIPVTRDTFEATPILTNEMITSNINIVTTKFEQELRLKTLIKTIDDFPSFTGEPSQNIDKWLNDMHKMLTKMNITDDTKHQ</sequence>
<organism evidence="1 2">
    <name type="scientific">Didymodactylos carnosus</name>
    <dbReference type="NCBI Taxonomy" id="1234261"/>
    <lineage>
        <taxon>Eukaryota</taxon>
        <taxon>Metazoa</taxon>
        <taxon>Spiralia</taxon>
        <taxon>Gnathifera</taxon>
        <taxon>Rotifera</taxon>
        <taxon>Eurotatoria</taxon>
        <taxon>Bdelloidea</taxon>
        <taxon>Philodinida</taxon>
        <taxon>Philodinidae</taxon>
        <taxon>Didymodactylos</taxon>
    </lineage>
</organism>
<proteinExistence type="predicted"/>